<evidence type="ECO:0000256" key="2">
    <source>
        <dbReference type="ARBA" id="ARBA00022840"/>
    </source>
</evidence>
<dbReference type="PANTHER" id="PTHR39206:SF1">
    <property type="entry name" value="SLL8004 PROTEIN"/>
    <property type="match status" value="1"/>
</dbReference>
<dbReference type="AlphaFoldDB" id="A0A127VB39"/>
<dbReference type="PATRIC" id="fig|188932.3.peg.1585"/>
<accession>A0A127VB39</accession>
<keyword evidence="2" id="KW-0067">ATP-binding</keyword>
<evidence type="ECO:0000259" key="3">
    <source>
        <dbReference type="Pfam" id="PF06414"/>
    </source>
</evidence>
<dbReference type="PANTHER" id="PTHR39206">
    <property type="entry name" value="SLL8004 PROTEIN"/>
    <property type="match status" value="1"/>
</dbReference>
<proteinExistence type="predicted"/>
<name>A0A127VB39_9SPHI</name>
<dbReference type="Proteomes" id="UP000071561">
    <property type="component" value="Chromosome"/>
</dbReference>
<dbReference type="RefSeq" id="WP_068398706.1">
    <property type="nucleotide sequence ID" value="NZ_CP014504.1"/>
</dbReference>
<reference evidence="4 5" key="1">
    <citation type="submission" date="2016-03" db="EMBL/GenBank/DDBJ databases">
        <title>Complete genome sequence of Pedobacter cryoconitis PAMC 27485.</title>
        <authorList>
            <person name="Lee J."/>
            <person name="Kim O.-S."/>
        </authorList>
    </citation>
    <scope>NUCLEOTIDE SEQUENCE [LARGE SCALE GENOMIC DNA]</scope>
    <source>
        <strain evidence="4 5">PAMC 27485</strain>
    </source>
</reference>
<dbReference type="EMBL" id="CP014504">
    <property type="protein sequence ID" value="AMP98439.1"/>
    <property type="molecule type" value="Genomic_DNA"/>
</dbReference>
<protein>
    <recommendedName>
        <fullName evidence="3">Zeta toxin domain-containing protein</fullName>
    </recommendedName>
</protein>
<organism evidence="4 5">
    <name type="scientific">Pedobacter cryoconitis</name>
    <dbReference type="NCBI Taxonomy" id="188932"/>
    <lineage>
        <taxon>Bacteria</taxon>
        <taxon>Pseudomonadati</taxon>
        <taxon>Bacteroidota</taxon>
        <taxon>Sphingobacteriia</taxon>
        <taxon>Sphingobacteriales</taxon>
        <taxon>Sphingobacteriaceae</taxon>
        <taxon>Pedobacter</taxon>
    </lineage>
</organism>
<keyword evidence="5" id="KW-1185">Reference proteome</keyword>
<dbReference type="GO" id="GO:0005524">
    <property type="term" value="F:ATP binding"/>
    <property type="evidence" value="ECO:0007669"/>
    <property type="project" value="UniProtKB-KW"/>
</dbReference>
<dbReference type="Gene3D" id="3.40.50.300">
    <property type="entry name" value="P-loop containing nucleotide triphosphate hydrolases"/>
    <property type="match status" value="1"/>
</dbReference>
<evidence type="ECO:0000256" key="1">
    <source>
        <dbReference type="ARBA" id="ARBA00022741"/>
    </source>
</evidence>
<dbReference type="Pfam" id="PF06414">
    <property type="entry name" value="Zeta_toxin"/>
    <property type="match status" value="1"/>
</dbReference>
<dbReference type="InterPro" id="IPR010488">
    <property type="entry name" value="Zeta_toxin_domain"/>
</dbReference>
<dbReference type="KEGG" id="pcm:AY601_1523"/>
<dbReference type="GO" id="GO:0016301">
    <property type="term" value="F:kinase activity"/>
    <property type="evidence" value="ECO:0007669"/>
    <property type="project" value="InterPro"/>
</dbReference>
<evidence type="ECO:0000313" key="5">
    <source>
        <dbReference type="Proteomes" id="UP000071561"/>
    </source>
</evidence>
<dbReference type="OrthoDB" id="9791543at2"/>
<dbReference type="InterPro" id="IPR027417">
    <property type="entry name" value="P-loop_NTPase"/>
</dbReference>
<gene>
    <name evidence="4" type="ORF">AY601_1523</name>
</gene>
<feature type="domain" description="Zeta toxin" evidence="3">
    <location>
        <begin position="44"/>
        <end position="119"/>
    </location>
</feature>
<evidence type="ECO:0000313" key="4">
    <source>
        <dbReference type="EMBL" id="AMP98439.1"/>
    </source>
</evidence>
<sequence>MIQPELIFVSGCNASGKSTFIRTRLNELEGFEILMTDVYKERTKELATAAIAQRKNIVIETVFNDRSFKDLVDHARNSGYHTSLIVLFLDNFEQSMKRVTLRIVQQNGMNISGSNIRINFNESFKNIATYFLYFDRSEFIYTEIGEVNQSIMSFENGELVSYYSSGLNYPQKFAAYSFQKDRLSKEVFDMITANQNFHLPENL</sequence>
<dbReference type="SUPFAM" id="SSF52540">
    <property type="entry name" value="P-loop containing nucleoside triphosphate hydrolases"/>
    <property type="match status" value="1"/>
</dbReference>
<keyword evidence="1" id="KW-0547">Nucleotide-binding</keyword>